<comment type="caution">
    <text evidence="1">The sequence shown here is derived from an EMBL/GenBank/DDBJ whole genome shotgun (WGS) entry which is preliminary data.</text>
</comment>
<sequence length="33" mass="4006">MYDYKFIRCNQPFSISKDEDTSKKFENDLSENL</sequence>
<dbReference type="AlphaFoldDB" id="A0A4R3YES7"/>
<dbReference type="EMBL" id="SMCP01000002">
    <property type="protein sequence ID" value="TCV89384.1"/>
    <property type="molecule type" value="Genomic_DNA"/>
</dbReference>
<name>A0A4R3YES7_9PAST</name>
<organism evidence="1 2">
    <name type="scientific">Testudinibacter aquarius</name>
    <dbReference type="NCBI Taxonomy" id="1524974"/>
    <lineage>
        <taxon>Bacteria</taxon>
        <taxon>Pseudomonadati</taxon>
        <taxon>Pseudomonadota</taxon>
        <taxon>Gammaproteobacteria</taxon>
        <taxon>Pasteurellales</taxon>
        <taxon>Pasteurellaceae</taxon>
        <taxon>Testudinibacter</taxon>
    </lineage>
</organism>
<proteinExistence type="predicted"/>
<protein>
    <submittedName>
        <fullName evidence="1">Uncharacterized protein</fullName>
    </submittedName>
</protein>
<dbReference type="Proteomes" id="UP000294619">
    <property type="component" value="Unassembled WGS sequence"/>
</dbReference>
<accession>A0A4R3YES7</accession>
<evidence type="ECO:0000313" key="2">
    <source>
        <dbReference type="Proteomes" id="UP000294619"/>
    </source>
</evidence>
<gene>
    <name evidence="1" type="ORF">EDC16_102261</name>
</gene>
<evidence type="ECO:0000313" key="1">
    <source>
        <dbReference type="EMBL" id="TCV89384.1"/>
    </source>
</evidence>
<reference evidence="1 2" key="1">
    <citation type="submission" date="2019-03" db="EMBL/GenBank/DDBJ databases">
        <title>Genomic Encyclopedia of Type Strains, Phase IV (KMG-IV): sequencing the most valuable type-strain genomes for metagenomic binning, comparative biology and taxonomic classification.</title>
        <authorList>
            <person name="Goeker M."/>
        </authorList>
    </citation>
    <scope>NUCLEOTIDE SEQUENCE [LARGE SCALE GENOMIC DNA]</scope>
    <source>
        <strain evidence="1 2">DSM 28140</strain>
    </source>
</reference>